<evidence type="ECO:0000256" key="1">
    <source>
        <dbReference type="SAM" id="Phobius"/>
    </source>
</evidence>
<comment type="caution">
    <text evidence="2">The sequence shown here is derived from an EMBL/GenBank/DDBJ whole genome shotgun (WGS) entry which is preliminary data.</text>
</comment>
<protein>
    <submittedName>
        <fullName evidence="2">5970_t:CDS:1</fullName>
    </submittedName>
</protein>
<organism evidence="2 3">
    <name type="scientific">Ambispora leptoticha</name>
    <dbReference type="NCBI Taxonomy" id="144679"/>
    <lineage>
        <taxon>Eukaryota</taxon>
        <taxon>Fungi</taxon>
        <taxon>Fungi incertae sedis</taxon>
        <taxon>Mucoromycota</taxon>
        <taxon>Glomeromycotina</taxon>
        <taxon>Glomeromycetes</taxon>
        <taxon>Archaeosporales</taxon>
        <taxon>Ambisporaceae</taxon>
        <taxon>Ambispora</taxon>
    </lineage>
</organism>
<accession>A0A9N8WKP9</accession>
<evidence type="ECO:0000313" key="2">
    <source>
        <dbReference type="EMBL" id="CAG8492393.1"/>
    </source>
</evidence>
<dbReference type="EMBL" id="CAJVPS010000521">
    <property type="protein sequence ID" value="CAG8492393.1"/>
    <property type="molecule type" value="Genomic_DNA"/>
</dbReference>
<feature type="transmembrane region" description="Helical" evidence="1">
    <location>
        <begin position="38"/>
        <end position="61"/>
    </location>
</feature>
<sequence>MFIKFLFSAITFTIFSSILINAVPINYNVNLYEKRVAPFQALTALGTLPMISGMIPSAVGVNKRALNLPVLAALGAGAGHSTVPVIATLATTTEPGLLNVLPFAAFPGAIQGLPALALLAPGAISK</sequence>
<gene>
    <name evidence="2" type="ORF">ALEPTO_LOCUS3056</name>
</gene>
<keyword evidence="3" id="KW-1185">Reference proteome</keyword>
<keyword evidence="1" id="KW-0472">Membrane</keyword>
<dbReference type="AlphaFoldDB" id="A0A9N8WKP9"/>
<dbReference type="Proteomes" id="UP000789508">
    <property type="component" value="Unassembled WGS sequence"/>
</dbReference>
<name>A0A9N8WKP9_9GLOM</name>
<keyword evidence="1" id="KW-1133">Transmembrane helix</keyword>
<proteinExistence type="predicted"/>
<feature type="transmembrane region" description="Helical" evidence="1">
    <location>
        <begin position="103"/>
        <end position="124"/>
    </location>
</feature>
<keyword evidence="1" id="KW-0812">Transmembrane</keyword>
<reference evidence="2" key="1">
    <citation type="submission" date="2021-06" db="EMBL/GenBank/DDBJ databases">
        <authorList>
            <person name="Kallberg Y."/>
            <person name="Tangrot J."/>
            <person name="Rosling A."/>
        </authorList>
    </citation>
    <scope>NUCLEOTIDE SEQUENCE</scope>
    <source>
        <strain evidence="2">FL130A</strain>
    </source>
</reference>
<evidence type="ECO:0000313" key="3">
    <source>
        <dbReference type="Proteomes" id="UP000789508"/>
    </source>
</evidence>
<dbReference type="OrthoDB" id="10573475at2759"/>
<feature type="transmembrane region" description="Helical" evidence="1">
    <location>
        <begin position="68"/>
        <end position="91"/>
    </location>
</feature>